<reference evidence="3" key="1">
    <citation type="submission" date="2017-07" db="EMBL/GenBank/DDBJ databases">
        <title>Taro Niue Genome Assembly and Annotation.</title>
        <authorList>
            <person name="Atibalentja N."/>
            <person name="Keating K."/>
            <person name="Fields C.J."/>
        </authorList>
    </citation>
    <scope>NUCLEOTIDE SEQUENCE</scope>
    <source>
        <strain evidence="3">Niue_2</strain>
        <tissue evidence="3">Leaf</tissue>
    </source>
</reference>
<dbReference type="Pfam" id="PF03364">
    <property type="entry name" value="Polyketide_cyc"/>
    <property type="match status" value="1"/>
</dbReference>
<comment type="caution">
    <text evidence="3">The sequence shown here is derived from an EMBL/GenBank/DDBJ whole genome shotgun (WGS) entry which is preliminary data.</text>
</comment>
<feature type="domain" description="Coenzyme Q-binding protein COQ10 START" evidence="2">
    <location>
        <begin position="114"/>
        <end position="308"/>
    </location>
</feature>
<dbReference type="PANTHER" id="PTHR34060:SF1">
    <property type="entry name" value="POLYKETIDE CYCLASE _ DEHYDRASE AND LIPID TRANSPORT PROTEIN"/>
    <property type="match status" value="1"/>
</dbReference>
<evidence type="ECO:0000256" key="1">
    <source>
        <dbReference type="SAM" id="MobiDB-lite"/>
    </source>
</evidence>
<dbReference type="OrthoDB" id="5732at2759"/>
<protein>
    <recommendedName>
        <fullName evidence="2">Coenzyme Q-binding protein COQ10 START domain-containing protein</fullName>
    </recommendedName>
</protein>
<feature type="compositionally biased region" description="Low complexity" evidence="1">
    <location>
        <begin position="55"/>
        <end position="64"/>
    </location>
</feature>
<dbReference type="EMBL" id="NMUH01000146">
    <property type="protein sequence ID" value="MQL72934.1"/>
    <property type="molecule type" value="Genomic_DNA"/>
</dbReference>
<evidence type="ECO:0000313" key="3">
    <source>
        <dbReference type="EMBL" id="MQL72934.1"/>
    </source>
</evidence>
<feature type="region of interest" description="Disordered" evidence="1">
    <location>
        <begin position="55"/>
        <end position="93"/>
    </location>
</feature>
<accession>A0A843TU58</accession>
<organism evidence="3 4">
    <name type="scientific">Colocasia esculenta</name>
    <name type="common">Wild taro</name>
    <name type="synonym">Arum esculentum</name>
    <dbReference type="NCBI Taxonomy" id="4460"/>
    <lineage>
        <taxon>Eukaryota</taxon>
        <taxon>Viridiplantae</taxon>
        <taxon>Streptophyta</taxon>
        <taxon>Embryophyta</taxon>
        <taxon>Tracheophyta</taxon>
        <taxon>Spermatophyta</taxon>
        <taxon>Magnoliopsida</taxon>
        <taxon>Liliopsida</taxon>
        <taxon>Araceae</taxon>
        <taxon>Aroideae</taxon>
        <taxon>Colocasieae</taxon>
        <taxon>Colocasia</taxon>
    </lineage>
</organism>
<dbReference type="AlphaFoldDB" id="A0A843TU58"/>
<dbReference type="InterPro" id="IPR005031">
    <property type="entry name" value="COQ10_START"/>
</dbReference>
<evidence type="ECO:0000259" key="2">
    <source>
        <dbReference type="Pfam" id="PF03364"/>
    </source>
</evidence>
<evidence type="ECO:0000313" key="4">
    <source>
        <dbReference type="Proteomes" id="UP000652761"/>
    </source>
</evidence>
<sequence>MIASAASPRRLLRPFLRSRPQLHRNPNGFCFPQGTLSLARTTPISLSRLLLSPLPASPSELPSSEELRVPPPGDGLDSDSDPEPDETEAGDGVEVEVSKVGRNRRRIRARVGVGACMEAVWAVLTDYEGLARFIPSLAVSRLVEKGEGFARLYQASADGGDSSHLGALECEQGIPFLLLLDKYFRDVTFLSNKSGSSNACPSVGLQDLALGLKFQAKGTLDCFEKDLELLPSGRKRDIEFRMVEGDFQTFEGAWSILQMDHKNHEEDDFFQGQEFQTVLSYVVELEPKLWLPVRLLEGRLCREVKTNLLCARDEAQRVQSLGGDDLPTW</sequence>
<dbReference type="InterPro" id="IPR023393">
    <property type="entry name" value="START-like_dom_sf"/>
</dbReference>
<gene>
    <name evidence="3" type="ORF">Taro_005258</name>
</gene>
<dbReference type="Gene3D" id="3.30.530.20">
    <property type="match status" value="2"/>
</dbReference>
<name>A0A843TU58_COLES</name>
<dbReference type="SUPFAM" id="SSF55961">
    <property type="entry name" value="Bet v1-like"/>
    <property type="match status" value="1"/>
</dbReference>
<dbReference type="PANTHER" id="PTHR34060">
    <property type="entry name" value="POLYKETIDE CYCLASE / DEHYDRASE AND LIPID TRANSPORT PROTEIN"/>
    <property type="match status" value="1"/>
</dbReference>
<dbReference type="Proteomes" id="UP000652761">
    <property type="component" value="Unassembled WGS sequence"/>
</dbReference>
<proteinExistence type="predicted"/>
<keyword evidence="4" id="KW-1185">Reference proteome</keyword>
<feature type="compositionally biased region" description="Acidic residues" evidence="1">
    <location>
        <begin position="76"/>
        <end position="93"/>
    </location>
</feature>